<dbReference type="GO" id="GO:0012505">
    <property type="term" value="C:endomembrane system"/>
    <property type="evidence" value="ECO:0007669"/>
    <property type="project" value="UniProtKB-SubCell"/>
</dbReference>
<reference evidence="8" key="1">
    <citation type="submission" date="2021-03" db="EMBL/GenBank/DDBJ databases">
        <authorList>
            <person name="Tagirdzhanova G."/>
        </authorList>
    </citation>
    <scope>NUCLEOTIDE SEQUENCE</scope>
</reference>
<dbReference type="InterPro" id="IPR006614">
    <property type="entry name" value="Peroxin/Ferlin"/>
</dbReference>
<evidence type="ECO:0000256" key="3">
    <source>
        <dbReference type="ARBA" id="ARBA00022989"/>
    </source>
</evidence>
<evidence type="ECO:0000313" key="9">
    <source>
        <dbReference type="Proteomes" id="UP000664169"/>
    </source>
</evidence>
<keyword evidence="4" id="KW-0472">Membrane</keyword>
<dbReference type="Pfam" id="PF06398">
    <property type="entry name" value="Pex24p"/>
    <property type="match status" value="1"/>
</dbReference>
<organism evidence="8 9">
    <name type="scientific">Gomphillus americanus</name>
    <dbReference type="NCBI Taxonomy" id="1940652"/>
    <lineage>
        <taxon>Eukaryota</taxon>
        <taxon>Fungi</taxon>
        <taxon>Dikarya</taxon>
        <taxon>Ascomycota</taxon>
        <taxon>Pezizomycotina</taxon>
        <taxon>Lecanoromycetes</taxon>
        <taxon>OSLEUM clade</taxon>
        <taxon>Ostropomycetidae</taxon>
        <taxon>Ostropales</taxon>
        <taxon>Graphidaceae</taxon>
        <taxon>Gomphilloideae</taxon>
        <taxon>Gomphillus</taxon>
    </lineage>
</organism>
<protein>
    <recommendedName>
        <fullName evidence="6 7">Peroxin/Ferlin domain-containing protein</fullName>
    </recommendedName>
</protein>
<proteinExistence type="predicted"/>
<keyword evidence="2" id="KW-0812">Transmembrane</keyword>
<sequence length="508" mass="56659">MDPLDKKTGESAPTYASFSSIHTGTGSDKNKTLLVHQKSPLLVSTPPQVTRALAFSHPYLLPLSHLMGLLSWTSGDPWESYLLVASFWAIVLYGDAVIRLMGPILMVGLMIATMYSRRYLSPSTKSASDVSSKLEAESVKHQKSLDEIVDALNVFTSRCNILVEPWLQLTESLSTQLTPTTSTTKPALGNLLLRVLMISPIWTALTFHPINIITTKRVVLVCGTIALTWHSRAARVCRGLLWRSLIIRRVAAILTGLEFAKLEIALPALPPRPVSQHETALSVASKSKASLGGVRFTFVVYENQRRWLGLGWTSAMLAYERAAWTDEHLNAAPPKERFQLPKVDGGHAIWKWVPGDNWKIEDTQGPGFRDKGRNDGWIYYDNKWNNGRRSDGWGQYTRRRKWYRDAELVEVNDQTPVELSGEASPKSSQTSRPRRDSSHASSIRTDQSDVSANPRKGMFRKHSRTSTGTSLSKTILSDDDTTDRHDMTTNDGGHGRFGLMDDIEMSLG</sequence>
<dbReference type="InterPro" id="IPR052646">
    <property type="entry name" value="Peroxisomal_PEX28-32"/>
</dbReference>
<dbReference type="PANTHER" id="PTHR31679">
    <property type="entry name" value="PEROXISOMAL MEMBRANE PROTEIN PEX30-RELATED"/>
    <property type="match status" value="1"/>
</dbReference>
<dbReference type="PANTHER" id="PTHR31679:SF2">
    <property type="entry name" value="PEROXISOMAL MEMBRANE PROTEIN PEX30-RELATED"/>
    <property type="match status" value="1"/>
</dbReference>
<feature type="compositionally biased region" description="Polar residues" evidence="5">
    <location>
        <begin position="465"/>
        <end position="475"/>
    </location>
</feature>
<gene>
    <name evidence="8" type="ORF">GOMPHAMPRED_002513</name>
</gene>
<feature type="compositionally biased region" description="Polar residues" evidence="5">
    <location>
        <begin position="439"/>
        <end position="451"/>
    </location>
</feature>
<feature type="domain" description="Peroxin/Ferlin" evidence="7">
    <location>
        <begin position="376"/>
        <end position="409"/>
    </location>
</feature>
<dbReference type="SMART" id="SM00694">
    <property type="entry name" value="DysFC"/>
    <property type="match status" value="1"/>
</dbReference>
<feature type="domain" description="Peroxin/Ferlin" evidence="6">
    <location>
        <begin position="293"/>
        <end position="361"/>
    </location>
</feature>
<comment type="subcellular location">
    <subcellularLocation>
        <location evidence="1">Endomembrane system</location>
        <topology evidence="1">Multi-pass membrane protein</topology>
    </subcellularLocation>
</comment>
<evidence type="ECO:0000256" key="1">
    <source>
        <dbReference type="ARBA" id="ARBA00004127"/>
    </source>
</evidence>
<evidence type="ECO:0000256" key="2">
    <source>
        <dbReference type="ARBA" id="ARBA00022692"/>
    </source>
</evidence>
<evidence type="ECO:0000259" key="6">
    <source>
        <dbReference type="SMART" id="SM00693"/>
    </source>
</evidence>
<keyword evidence="9" id="KW-1185">Reference proteome</keyword>
<dbReference type="SMART" id="SM00693">
    <property type="entry name" value="DysFN"/>
    <property type="match status" value="1"/>
</dbReference>
<evidence type="ECO:0000256" key="5">
    <source>
        <dbReference type="SAM" id="MobiDB-lite"/>
    </source>
</evidence>
<dbReference type="Proteomes" id="UP000664169">
    <property type="component" value="Unassembled WGS sequence"/>
</dbReference>
<keyword evidence="3" id="KW-1133">Transmembrane helix</keyword>
<accession>A0A8H3FCU7</accession>
<name>A0A8H3FCU7_9LECA</name>
<evidence type="ECO:0000259" key="7">
    <source>
        <dbReference type="SMART" id="SM00694"/>
    </source>
</evidence>
<dbReference type="GO" id="GO:0007031">
    <property type="term" value="P:peroxisome organization"/>
    <property type="evidence" value="ECO:0007669"/>
    <property type="project" value="TreeGrafter"/>
</dbReference>
<evidence type="ECO:0000256" key="4">
    <source>
        <dbReference type="ARBA" id="ARBA00023136"/>
    </source>
</evidence>
<dbReference type="OrthoDB" id="5586090at2759"/>
<dbReference type="AlphaFoldDB" id="A0A8H3FCU7"/>
<evidence type="ECO:0000313" key="8">
    <source>
        <dbReference type="EMBL" id="CAF9922291.1"/>
    </source>
</evidence>
<dbReference type="EMBL" id="CAJPDQ010000018">
    <property type="protein sequence ID" value="CAF9922291.1"/>
    <property type="molecule type" value="Genomic_DNA"/>
</dbReference>
<dbReference type="GO" id="GO:0005778">
    <property type="term" value="C:peroxisomal membrane"/>
    <property type="evidence" value="ECO:0007669"/>
    <property type="project" value="UniProtKB-ARBA"/>
</dbReference>
<dbReference type="InterPro" id="IPR010482">
    <property type="entry name" value="TECPR1-like_DysF"/>
</dbReference>
<comment type="caution">
    <text evidence="8">The sequence shown here is derived from an EMBL/GenBank/DDBJ whole genome shotgun (WGS) entry which is preliminary data.</text>
</comment>
<feature type="region of interest" description="Disordered" evidence="5">
    <location>
        <begin position="414"/>
        <end position="508"/>
    </location>
</feature>